<dbReference type="Gene3D" id="3.40.50.720">
    <property type="entry name" value="NAD(P)-binding Rossmann-like Domain"/>
    <property type="match status" value="1"/>
</dbReference>
<proteinExistence type="predicted"/>
<reference evidence="1" key="2">
    <citation type="submission" date="2023-06" db="EMBL/GenBank/DDBJ databases">
        <authorList>
            <consortium name="Lawrence Berkeley National Laboratory"/>
            <person name="Haridas S."/>
            <person name="Hensen N."/>
            <person name="Bonometti L."/>
            <person name="Westerberg I."/>
            <person name="Brannstrom I.O."/>
            <person name="Guillou S."/>
            <person name="Cros-Aarteil S."/>
            <person name="Calhoun S."/>
            <person name="Kuo A."/>
            <person name="Mondo S."/>
            <person name="Pangilinan J."/>
            <person name="Riley R."/>
            <person name="LaButti K."/>
            <person name="Andreopoulos B."/>
            <person name="Lipzen A."/>
            <person name="Chen C."/>
            <person name="Yanf M."/>
            <person name="Daum C."/>
            <person name="Ng V."/>
            <person name="Clum A."/>
            <person name="Steindorff A."/>
            <person name="Ohm R."/>
            <person name="Martin F."/>
            <person name="Silar P."/>
            <person name="Natvig D."/>
            <person name="Lalanne C."/>
            <person name="Gautier V."/>
            <person name="Ament-velasquez S.L."/>
            <person name="Kruys A."/>
            <person name="Hutchinson M.I."/>
            <person name="Powell A.J."/>
            <person name="Barry K."/>
            <person name="Miller A.N."/>
            <person name="Grigoriev I.V."/>
            <person name="Debuchy R."/>
            <person name="Gladieux P."/>
            <person name="Thoren M.H."/>
            <person name="Johannesson H."/>
        </authorList>
    </citation>
    <scope>NUCLEOTIDE SEQUENCE</scope>
    <source>
        <strain evidence="1">CBS 232.78</strain>
    </source>
</reference>
<dbReference type="AlphaFoldDB" id="A0AAE0U740"/>
<keyword evidence="2" id="KW-1185">Reference proteome</keyword>
<comment type="caution">
    <text evidence="1">The sequence shown here is derived from an EMBL/GenBank/DDBJ whole genome shotgun (WGS) entry which is preliminary data.</text>
</comment>
<gene>
    <name evidence="1" type="ORF">B0H63DRAFT_498621</name>
</gene>
<dbReference type="PANTHER" id="PTHR14097:SF9">
    <property type="entry name" value="EPIMERASE, PUTATIVE (AFU_ORTHOLOGUE AFUA_8G07320)-RELATED"/>
    <property type="match status" value="1"/>
</dbReference>
<protein>
    <recommendedName>
        <fullName evidence="3">NAD(P)-binding domain-containing protein</fullName>
    </recommendedName>
</protein>
<organism evidence="1 2">
    <name type="scientific">Podospora didyma</name>
    <dbReference type="NCBI Taxonomy" id="330526"/>
    <lineage>
        <taxon>Eukaryota</taxon>
        <taxon>Fungi</taxon>
        <taxon>Dikarya</taxon>
        <taxon>Ascomycota</taxon>
        <taxon>Pezizomycotina</taxon>
        <taxon>Sordariomycetes</taxon>
        <taxon>Sordariomycetidae</taxon>
        <taxon>Sordariales</taxon>
        <taxon>Podosporaceae</taxon>
        <taxon>Podospora</taxon>
    </lineage>
</organism>
<evidence type="ECO:0008006" key="3">
    <source>
        <dbReference type="Google" id="ProtNLM"/>
    </source>
</evidence>
<dbReference type="Proteomes" id="UP001285441">
    <property type="component" value="Unassembled WGS sequence"/>
</dbReference>
<accession>A0AAE0U740</accession>
<dbReference type="PANTHER" id="PTHR14097">
    <property type="entry name" value="OXIDOREDUCTASE HTATIP2"/>
    <property type="match status" value="1"/>
</dbReference>
<dbReference type="InterPro" id="IPR036291">
    <property type="entry name" value="NAD(P)-bd_dom_sf"/>
</dbReference>
<evidence type="ECO:0000313" key="2">
    <source>
        <dbReference type="Proteomes" id="UP001285441"/>
    </source>
</evidence>
<reference evidence="1" key="1">
    <citation type="journal article" date="2023" name="Mol. Phylogenet. Evol.">
        <title>Genome-scale phylogeny and comparative genomics of the fungal order Sordariales.</title>
        <authorList>
            <person name="Hensen N."/>
            <person name="Bonometti L."/>
            <person name="Westerberg I."/>
            <person name="Brannstrom I.O."/>
            <person name="Guillou S."/>
            <person name="Cros-Aarteil S."/>
            <person name="Calhoun S."/>
            <person name="Haridas S."/>
            <person name="Kuo A."/>
            <person name="Mondo S."/>
            <person name="Pangilinan J."/>
            <person name="Riley R."/>
            <person name="LaButti K."/>
            <person name="Andreopoulos B."/>
            <person name="Lipzen A."/>
            <person name="Chen C."/>
            <person name="Yan M."/>
            <person name="Daum C."/>
            <person name="Ng V."/>
            <person name="Clum A."/>
            <person name="Steindorff A."/>
            <person name="Ohm R.A."/>
            <person name="Martin F."/>
            <person name="Silar P."/>
            <person name="Natvig D.O."/>
            <person name="Lalanne C."/>
            <person name="Gautier V."/>
            <person name="Ament-Velasquez S.L."/>
            <person name="Kruys A."/>
            <person name="Hutchinson M.I."/>
            <person name="Powell A.J."/>
            <person name="Barry K."/>
            <person name="Miller A.N."/>
            <person name="Grigoriev I.V."/>
            <person name="Debuchy R."/>
            <person name="Gladieux P."/>
            <person name="Hiltunen Thoren M."/>
            <person name="Johannesson H."/>
        </authorList>
    </citation>
    <scope>NUCLEOTIDE SEQUENCE</scope>
    <source>
        <strain evidence="1">CBS 232.78</strain>
    </source>
</reference>
<sequence length="228" mass="25026">MKVLITGATGLVGGGLVRECVANEKITHVFILTRKPLLAFEDSPKVTVILHDDFSTYPPDLLHRLAGVQAVLWAIGGRSSAFPDLETYKRVQVDYLLAAADAFLKHLAPQIPAGTEFRFVFCSGKYAEWDEKKPLCFMTDTRRMKGEAEQGLCEIDDTRGDEAGENRHFTVNIVRPSGVLPAGAGLAQKLVGKLYGAIDVDHLARAMVRIALDGHEERIIENDVLLAL</sequence>
<evidence type="ECO:0000313" key="1">
    <source>
        <dbReference type="EMBL" id="KAK3393426.1"/>
    </source>
</evidence>
<dbReference type="EMBL" id="JAULSW010000001">
    <property type="protein sequence ID" value="KAK3393426.1"/>
    <property type="molecule type" value="Genomic_DNA"/>
</dbReference>
<dbReference type="SUPFAM" id="SSF51735">
    <property type="entry name" value="NAD(P)-binding Rossmann-fold domains"/>
    <property type="match status" value="1"/>
</dbReference>
<name>A0AAE0U740_9PEZI</name>